<evidence type="ECO:0000313" key="11">
    <source>
        <dbReference type="Proteomes" id="UP000054736"/>
    </source>
</evidence>
<evidence type="ECO:0000259" key="9">
    <source>
        <dbReference type="PROSITE" id="PS51724"/>
    </source>
</evidence>
<evidence type="ECO:0000256" key="4">
    <source>
        <dbReference type="ARBA" id="ARBA00023136"/>
    </source>
</evidence>
<evidence type="ECO:0000256" key="6">
    <source>
        <dbReference type="RuleBase" id="RU004004"/>
    </source>
</evidence>
<feature type="compositionally biased region" description="Basic and acidic residues" evidence="7">
    <location>
        <begin position="137"/>
        <end position="152"/>
    </location>
</feature>
<keyword evidence="2" id="KW-0812">Transmembrane</keyword>
<reference evidence="10 11" key="1">
    <citation type="submission" date="2015-11" db="EMBL/GenBank/DDBJ databases">
        <title>Genomic analysis of 38 Legionella species identifies large and diverse effector repertoires.</title>
        <authorList>
            <person name="Burstein D."/>
            <person name="Amaro F."/>
            <person name="Zusman T."/>
            <person name="Lifshitz Z."/>
            <person name="Cohen O."/>
            <person name="Gilbert J.A."/>
            <person name="Pupko T."/>
            <person name="Shuman H.A."/>
            <person name="Segal G."/>
        </authorList>
    </citation>
    <scope>NUCLEOTIDE SEQUENCE [LARGE SCALE GENOMIC DNA]</scope>
    <source>
        <strain evidence="10 11">ATCC 700990</strain>
    </source>
</reference>
<dbReference type="GO" id="GO:0009306">
    <property type="term" value="P:protein secretion"/>
    <property type="evidence" value="ECO:0007669"/>
    <property type="project" value="InterPro"/>
</dbReference>
<protein>
    <submittedName>
        <fullName evidence="10">Type II protein secretion LspD</fullName>
    </submittedName>
</protein>
<dbReference type="InterPro" id="IPR001775">
    <property type="entry name" value="GspD/PilQ"/>
</dbReference>
<evidence type="ECO:0000256" key="3">
    <source>
        <dbReference type="ARBA" id="ARBA00022729"/>
    </source>
</evidence>
<feature type="region of interest" description="Disordered" evidence="7">
    <location>
        <begin position="106"/>
        <end position="152"/>
    </location>
</feature>
<dbReference type="GO" id="GO:0015627">
    <property type="term" value="C:type II protein secretion system complex"/>
    <property type="evidence" value="ECO:0007669"/>
    <property type="project" value="TreeGrafter"/>
</dbReference>
<accession>A0A0W0TBM3</accession>
<feature type="domain" description="SPOR" evidence="9">
    <location>
        <begin position="29"/>
        <end position="107"/>
    </location>
</feature>
<dbReference type="Pfam" id="PF03958">
    <property type="entry name" value="Secretin_N"/>
    <property type="match status" value="3"/>
</dbReference>
<dbReference type="InterPro" id="IPR007730">
    <property type="entry name" value="SPOR-like_dom"/>
</dbReference>
<sequence length="814" mass="88814">MRKISFYLLALFSLVNAYAADVALKRVTVEGKPVYMLYIGTFPHENNALQLKFKLSSFIKQPITVDHPANQENYFVNIGPISDYKTAITLQKKLIVDAQTKTVTHSQITTAKTKTTSKPNENSPPSPTQLQNTPANVKDETKETIAEETSKPASEKKLWNLKNADIRAVIGEVSRVTGKNFIIDPRVQGKISITSSTAMSDEELYQVFLSMLQISGYAAVPSGDVIKIVPNIDAKTISPVPLLTKNRPYGDEMMVAVIPVHYVPSEQLVPVLRPLMPQWSSVSAYGPSNMLILSGRASNIKQLVRIIKQVDTSSANGLDMVHLKHALAMDIAGTLKDLMKAQTSGNHAQTMIAVDDRSNAIILSGTRTERLKLRLLINRLDRANLNGYDSNTQVVYLNYLRAEDLVPILAGIAQANFSGNVGTTIGTITRPELDSTNPASSLVTNSSSGNNSTSTAAQTPPSVNSSAAAPNTTGASTQNEGSTKPTVQIIAEPNTNSIIINAPASLIRILRAVIRQLDIRPAQLLIEALVAEVNEADVRSLGIEWGSNQQGRPGDFRPGFAIVNSKTSMNDFQAEIFALAQQRKANILSTPSVVVLDNRQAKILVGKQVSVASTTYPNNAGGTTTASPYVTFDRVNVALHLYVRPQITRGKGIQLQIDQGNDTIDPASTTNTTNPTFDISSIVTSVHIESGDIVVLGGLIQNSLGTDNNKIPILGDIPGMGRAFQHNATNHEKRVLMVFIRPIILRTERDALEVTNGKYNDIRQYELKWLREQPFNRENEDMILPPLTKAKLPKPFARQKPPIMATKPPIMTTK</sequence>
<dbReference type="InterPro" id="IPR004846">
    <property type="entry name" value="T2SS/T3SS_dom"/>
</dbReference>
<dbReference type="PROSITE" id="PS51724">
    <property type="entry name" value="SPOR"/>
    <property type="match status" value="1"/>
</dbReference>
<comment type="caution">
    <text evidence="10">The sequence shown here is derived from an EMBL/GenBank/DDBJ whole genome shotgun (WGS) entry which is preliminary data.</text>
</comment>
<evidence type="ECO:0000256" key="7">
    <source>
        <dbReference type="SAM" id="MobiDB-lite"/>
    </source>
</evidence>
<dbReference type="PRINTS" id="PR00811">
    <property type="entry name" value="BCTERIALGSPD"/>
</dbReference>
<organism evidence="10 11">
    <name type="scientific">Legionella drozanskii LLAP-1</name>
    <dbReference type="NCBI Taxonomy" id="1212489"/>
    <lineage>
        <taxon>Bacteria</taxon>
        <taxon>Pseudomonadati</taxon>
        <taxon>Pseudomonadota</taxon>
        <taxon>Gammaproteobacteria</taxon>
        <taxon>Legionellales</taxon>
        <taxon>Legionellaceae</taxon>
        <taxon>Legionella</taxon>
    </lineage>
</organism>
<feature type="signal peptide" evidence="8">
    <location>
        <begin position="1"/>
        <end position="19"/>
    </location>
</feature>
<dbReference type="AlphaFoldDB" id="A0A0W0TBM3"/>
<feature type="compositionally biased region" description="Polar residues" evidence="7">
    <location>
        <begin position="106"/>
        <end position="121"/>
    </location>
</feature>
<dbReference type="PANTHER" id="PTHR30332:SF24">
    <property type="entry name" value="SECRETIN GSPD-RELATED"/>
    <property type="match status" value="1"/>
</dbReference>
<proteinExistence type="inferred from homology"/>
<evidence type="ECO:0000256" key="2">
    <source>
        <dbReference type="ARBA" id="ARBA00022692"/>
    </source>
</evidence>
<feature type="compositionally biased region" description="Low complexity" evidence="7">
    <location>
        <begin position="439"/>
        <end position="457"/>
    </location>
</feature>
<dbReference type="RefSeq" id="WP_058494905.1">
    <property type="nucleotide sequence ID" value="NZ_CAAAIU010000003.1"/>
</dbReference>
<dbReference type="GO" id="GO:0042834">
    <property type="term" value="F:peptidoglycan binding"/>
    <property type="evidence" value="ECO:0007669"/>
    <property type="project" value="InterPro"/>
</dbReference>
<dbReference type="PANTHER" id="PTHR30332">
    <property type="entry name" value="PROBABLE GENERAL SECRETION PATHWAY PROTEIN D"/>
    <property type="match status" value="1"/>
</dbReference>
<evidence type="ECO:0000256" key="1">
    <source>
        <dbReference type="ARBA" id="ARBA00004370"/>
    </source>
</evidence>
<evidence type="ECO:0000313" key="10">
    <source>
        <dbReference type="EMBL" id="KTC93012.1"/>
    </source>
</evidence>
<feature type="region of interest" description="Disordered" evidence="7">
    <location>
        <begin position="429"/>
        <end position="485"/>
    </location>
</feature>
<gene>
    <name evidence="10" type="primary">lspD</name>
    <name evidence="10" type="ORF">Ldro_0383</name>
</gene>
<dbReference type="InterPro" id="IPR050810">
    <property type="entry name" value="Bact_Secretion_Sys_Channel"/>
</dbReference>
<dbReference type="STRING" id="1212489.Ldro_0383"/>
<feature type="chain" id="PRO_5006912847" evidence="8">
    <location>
        <begin position="20"/>
        <end position="814"/>
    </location>
</feature>
<evidence type="ECO:0000256" key="5">
    <source>
        <dbReference type="RuleBase" id="RU004003"/>
    </source>
</evidence>
<dbReference type="InterPro" id="IPR049371">
    <property type="entry name" value="GspD-like_N0"/>
</dbReference>
<evidence type="ECO:0000256" key="8">
    <source>
        <dbReference type="SAM" id="SignalP"/>
    </source>
</evidence>
<dbReference type="InterPro" id="IPR038591">
    <property type="entry name" value="NolW-like_sf"/>
</dbReference>
<dbReference type="InterPro" id="IPR005644">
    <property type="entry name" value="NolW-like"/>
</dbReference>
<dbReference type="Pfam" id="PF00263">
    <property type="entry name" value="Secretin"/>
    <property type="match status" value="1"/>
</dbReference>
<dbReference type="Gene3D" id="3.30.1370.120">
    <property type="match status" value="3"/>
</dbReference>
<keyword evidence="11" id="KW-1185">Reference proteome</keyword>
<keyword evidence="4" id="KW-0472">Membrane</keyword>
<comment type="subcellular location">
    <subcellularLocation>
        <location evidence="6">Cell outer membrane</location>
    </subcellularLocation>
    <subcellularLocation>
        <location evidence="1">Membrane</location>
    </subcellularLocation>
</comment>
<dbReference type="Proteomes" id="UP000054736">
    <property type="component" value="Unassembled WGS sequence"/>
</dbReference>
<dbReference type="OrthoDB" id="9775455at2"/>
<comment type="similarity">
    <text evidence="5">Belongs to the bacterial secretin family.</text>
</comment>
<dbReference type="GO" id="GO:0009279">
    <property type="term" value="C:cell outer membrane"/>
    <property type="evidence" value="ECO:0007669"/>
    <property type="project" value="UniProtKB-SubCell"/>
</dbReference>
<keyword evidence="3 8" id="KW-0732">Signal</keyword>
<keyword evidence="6" id="KW-0813">Transport</keyword>
<dbReference type="PATRIC" id="fig|1212489.4.peg.396"/>
<feature type="compositionally biased region" description="Polar residues" evidence="7">
    <location>
        <begin position="458"/>
        <end position="485"/>
    </location>
</feature>
<dbReference type="Pfam" id="PF21305">
    <property type="entry name" value="type_II_gspD_N0"/>
    <property type="match status" value="1"/>
</dbReference>
<name>A0A0W0TBM3_9GAMM</name>
<dbReference type="EMBL" id="LNXY01000003">
    <property type="protein sequence ID" value="KTC93012.1"/>
    <property type="molecule type" value="Genomic_DNA"/>
</dbReference>